<feature type="transmembrane region" description="Helical" evidence="7">
    <location>
        <begin position="80"/>
        <end position="100"/>
    </location>
</feature>
<keyword evidence="4 7" id="KW-1133">Transmembrane helix</keyword>
<evidence type="ECO:0000256" key="7">
    <source>
        <dbReference type="SAM" id="Phobius"/>
    </source>
</evidence>
<evidence type="ECO:0000256" key="6">
    <source>
        <dbReference type="ARBA" id="ARBA00024338"/>
    </source>
</evidence>
<dbReference type="AlphaFoldDB" id="A0A485L6T5"/>
<dbReference type="GO" id="GO:0016020">
    <property type="term" value="C:membrane"/>
    <property type="evidence" value="ECO:0007669"/>
    <property type="project" value="UniProtKB-SubCell"/>
</dbReference>
<evidence type="ECO:0000256" key="4">
    <source>
        <dbReference type="ARBA" id="ARBA00022989"/>
    </source>
</evidence>
<accession>A0A485L6T5</accession>
<dbReference type="PROSITE" id="PS50850">
    <property type="entry name" value="MFS"/>
    <property type="match status" value="1"/>
</dbReference>
<evidence type="ECO:0000256" key="1">
    <source>
        <dbReference type="ARBA" id="ARBA00004141"/>
    </source>
</evidence>
<dbReference type="InterPro" id="IPR044770">
    <property type="entry name" value="MFS_spinster-like"/>
</dbReference>
<dbReference type="EMBL" id="CAADRA010005905">
    <property type="protein sequence ID" value="VFT93265.1"/>
    <property type="molecule type" value="Genomic_DNA"/>
</dbReference>
<feature type="transmembrane region" description="Helical" evidence="7">
    <location>
        <begin position="375"/>
        <end position="399"/>
    </location>
</feature>
<dbReference type="Pfam" id="PF07690">
    <property type="entry name" value="MFS_1"/>
    <property type="match status" value="1"/>
</dbReference>
<dbReference type="SUPFAM" id="SSF103473">
    <property type="entry name" value="MFS general substrate transporter"/>
    <property type="match status" value="1"/>
</dbReference>
<feature type="transmembrane region" description="Helical" evidence="7">
    <location>
        <begin position="50"/>
        <end position="73"/>
    </location>
</feature>
<feature type="transmembrane region" description="Helical" evidence="7">
    <location>
        <begin position="434"/>
        <end position="456"/>
    </location>
</feature>
<evidence type="ECO:0000313" key="11">
    <source>
        <dbReference type="Proteomes" id="UP000332933"/>
    </source>
</evidence>
<dbReference type="Gene3D" id="1.20.1250.20">
    <property type="entry name" value="MFS general substrate transporter like domains"/>
    <property type="match status" value="1"/>
</dbReference>
<feature type="domain" description="Major facilitator superfamily (MFS) profile" evidence="8">
    <location>
        <begin position="9"/>
        <end position="460"/>
    </location>
</feature>
<feature type="transmembrane region" description="Helical" evidence="7">
    <location>
        <begin position="274"/>
        <end position="296"/>
    </location>
</feature>
<dbReference type="OrthoDB" id="64457at2759"/>
<evidence type="ECO:0000256" key="5">
    <source>
        <dbReference type="ARBA" id="ARBA00023136"/>
    </source>
</evidence>
<reference evidence="9" key="2">
    <citation type="submission" date="2019-06" db="EMBL/GenBank/DDBJ databases">
        <title>Genomics analysis of Aphanomyces spp. identifies a new class of oomycete effector associated with host adaptation.</title>
        <authorList>
            <person name="Gaulin E."/>
        </authorList>
    </citation>
    <scope>NUCLEOTIDE SEQUENCE</scope>
    <source>
        <strain evidence="9">CBS 578.67</strain>
    </source>
</reference>
<dbReference type="Proteomes" id="UP000332933">
    <property type="component" value="Unassembled WGS sequence"/>
</dbReference>
<comment type="subcellular location">
    <subcellularLocation>
        <location evidence="1">Membrane</location>
        <topology evidence="1">Multi-pass membrane protein</topology>
    </subcellularLocation>
</comment>
<reference evidence="10 11" key="1">
    <citation type="submission" date="2019-03" db="EMBL/GenBank/DDBJ databases">
        <authorList>
            <person name="Gaulin E."/>
            <person name="Dumas B."/>
        </authorList>
    </citation>
    <scope>NUCLEOTIDE SEQUENCE [LARGE SCALE GENOMIC DNA]</scope>
    <source>
        <strain evidence="10">CBS 568.67</strain>
    </source>
</reference>
<evidence type="ECO:0000256" key="3">
    <source>
        <dbReference type="ARBA" id="ARBA00022692"/>
    </source>
</evidence>
<evidence type="ECO:0000259" key="8">
    <source>
        <dbReference type="PROSITE" id="PS50850"/>
    </source>
</evidence>
<organism evidence="10 11">
    <name type="scientific">Aphanomyces stellatus</name>
    <dbReference type="NCBI Taxonomy" id="120398"/>
    <lineage>
        <taxon>Eukaryota</taxon>
        <taxon>Sar</taxon>
        <taxon>Stramenopiles</taxon>
        <taxon>Oomycota</taxon>
        <taxon>Saprolegniomycetes</taxon>
        <taxon>Saprolegniales</taxon>
        <taxon>Verrucalvaceae</taxon>
        <taxon>Aphanomyces</taxon>
    </lineage>
</organism>
<feature type="transmembrane region" description="Helical" evidence="7">
    <location>
        <begin position="173"/>
        <end position="193"/>
    </location>
</feature>
<gene>
    <name evidence="10" type="primary">Aste57867_16491</name>
    <name evidence="9" type="ORF">As57867_016434</name>
    <name evidence="10" type="ORF">ASTE57867_16491</name>
</gene>
<feature type="transmembrane region" description="Helical" evidence="7">
    <location>
        <begin position="142"/>
        <end position="161"/>
    </location>
</feature>
<name>A0A485L6T5_9STRA</name>
<feature type="transmembrane region" description="Helical" evidence="7">
    <location>
        <begin position="317"/>
        <end position="335"/>
    </location>
</feature>
<evidence type="ECO:0000256" key="2">
    <source>
        <dbReference type="ARBA" id="ARBA00022448"/>
    </source>
</evidence>
<comment type="similarity">
    <text evidence="6">Belongs to the major facilitator superfamily. Spinster (TC 2.A.1.49) family.</text>
</comment>
<keyword evidence="3 7" id="KW-0812">Transmembrane</keyword>
<evidence type="ECO:0000313" key="10">
    <source>
        <dbReference type="EMBL" id="VFT93265.1"/>
    </source>
</evidence>
<dbReference type="InterPro" id="IPR011701">
    <property type="entry name" value="MFS"/>
</dbReference>
<dbReference type="PRINTS" id="PR01036">
    <property type="entry name" value="TCRTETB"/>
</dbReference>
<feature type="transmembrane region" description="Helical" evidence="7">
    <location>
        <begin position="242"/>
        <end position="268"/>
    </location>
</feature>
<dbReference type="InterPro" id="IPR020846">
    <property type="entry name" value="MFS_dom"/>
</dbReference>
<dbReference type="PANTHER" id="PTHR23505">
    <property type="entry name" value="SPINSTER"/>
    <property type="match status" value="1"/>
</dbReference>
<evidence type="ECO:0000313" key="9">
    <source>
        <dbReference type="EMBL" id="KAF0692434.1"/>
    </source>
</evidence>
<keyword evidence="5 7" id="KW-0472">Membrane</keyword>
<dbReference type="PANTHER" id="PTHR23505:SF79">
    <property type="entry name" value="PROTEIN SPINSTER"/>
    <property type="match status" value="1"/>
</dbReference>
<feature type="transmembrane region" description="Helical" evidence="7">
    <location>
        <begin position="106"/>
        <end position="130"/>
    </location>
</feature>
<sequence>MLVYDVKHLFVLLCLVNILVYINRGIIPGAPIQFQAFVEQGSGNVDHINLYIGLLAALFIAAYSLAMCVFGFLAMRHRPFVLAATGLFLWIVALAICGLAKPLKSYGLLVAGRILCGIGEAAFQAVVPSFINEFAPLEKRTFWLGLFGGAISVGTAVGFSYGSLLAKYVGWDWGFYIAAVVMFPFVFLCYRCIPDLYNMPLAHKVAAEPSLRRVSMDSLPDVGFLSETWAILRSPFFLAASLGWAAFSFTIVSLATFGPAILIGVGVLSEDSCATVFGAITVVAGMCGSPLGGYLVDLQCRRREDDHAFRLYVATRQLLVLIVTGTLIALVSVVVIDIPALFLTCIFVALVLLFMTTSPFTVVILLSVTRARQGFAIGLSTLILHALGDVPSPIILGYLKDQWAPHCNSIIEIGRPDRLNPDCAKLDHDGLRNLLWLAFAWLGLAVLTWGAAYIMARRKLIHQEPKLTILYESSRSTPVGPYY</sequence>
<feature type="transmembrane region" description="Helical" evidence="7">
    <location>
        <begin position="9"/>
        <end position="30"/>
    </location>
</feature>
<keyword evidence="11" id="KW-1185">Reference proteome</keyword>
<feature type="transmembrane region" description="Helical" evidence="7">
    <location>
        <begin position="341"/>
        <end position="368"/>
    </location>
</feature>
<dbReference type="GO" id="GO:0022857">
    <property type="term" value="F:transmembrane transporter activity"/>
    <property type="evidence" value="ECO:0007669"/>
    <property type="project" value="InterPro"/>
</dbReference>
<dbReference type="InterPro" id="IPR036259">
    <property type="entry name" value="MFS_trans_sf"/>
</dbReference>
<protein>
    <submittedName>
        <fullName evidence="10">Aste57867_16491 protein</fullName>
    </submittedName>
</protein>
<dbReference type="EMBL" id="VJMH01005884">
    <property type="protein sequence ID" value="KAF0692434.1"/>
    <property type="molecule type" value="Genomic_DNA"/>
</dbReference>
<proteinExistence type="inferred from homology"/>
<keyword evidence="2" id="KW-0813">Transport</keyword>